<dbReference type="Proteomes" id="UP000235584">
    <property type="component" value="Chromosome"/>
</dbReference>
<organism evidence="1 2">
    <name type="scientific">Bacteriovorax stolpii</name>
    <name type="common">Bdellovibrio stolpii</name>
    <dbReference type="NCBI Taxonomy" id="960"/>
    <lineage>
        <taxon>Bacteria</taxon>
        <taxon>Pseudomonadati</taxon>
        <taxon>Bdellovibrionota</taxon>
        <taxon>Bacteriovoracia</taxon>
        <taxon>Bacteriovoracales</taxon>
        <taxon>Bacteriovoracaceae</taxon>
        <taxon>Bacteriovorax</taxon>
    </lineage>
</organism>
<accession>A0A2K9NN57</accession>
<dbReference type="EMBL" id="CP025704">
    <property type="protein sequence ID" value="AUN96961.1"/>
    <property type="molecule type" value="Genomic_DNA"/>
</dbReference>
<reference evidence="1 2" key="1">
    <citation type="submission" date="2018-01" db="EMBL/GenBank/DDBJ databases">
        <title>Complete genome sequence of Bacteriovorax stolpii DSM12778.</title>
        <authorList>
            <person name="Tang B."/>
            <person name="Chang J."/>
        </authorList>
    </citation>
    <scope>NUCLEOTIDE SEQUENCE [LARGE SCALE GENOMIC DNA]</scope>
    <source>
        <strain evidence="1 2">DSM 12778</strain>
    </source>
</reference>
<keyword evidence="2" id="KW-1185">Reference proteome</keyword>
<name>A0A2K9NN57_BACTC</name>
<proteinExistence type="predicted"/>
<dbReference type="AlphaFoldDB" id="A0A2K9NN57"/>
<dbReference type="KEGG" id="bsto:C0V70_02330"/>
<sequence>MKAFALGLLVLTLSNNVFADTETRTYKKVSATEATVTIKTEETDGTQAAGYVDAQENEKFINELLKDPASPLYKIAKEIENDMCDAESTPDNSWIDGCGEVTITKEVRTSFGRGGWASAGAGYTFFIGFTSDGTGRFFDVSHMVTIGESADAQTDDNGEYNGIVLKTLSLAEIKKLENN</sequence>
<gene>
    <name evidence="1" type="ORF">C0V70_02330</name>
</gene>
<evidence type="ECO:0000313" key="2">
    <source>
        <dbReference type="Proteomes" id="UP000235584"/>
    </source>
</evidence>
<protein>
    <submittedName>
        <fullName evidence="1">Uncharacterized protein</fullName>
    </submittedName>
</protein>
<dbReference type="OrthoDB" id="5293647at2"/>
<evidence type="ECO:0000313" key="1">
    <source>
        <dbReference type="EMBL" id="AUN96961.1"/>
    </source>
</evidence>
<dbReference type="RefSeq" id="WP_102242256.1">
    <property type="nucleotide sequence ID" value="NZ_CP025704.1"/>
</dbReference>